<dbReference type="InterPro" id="IPR036396">
    <property type="entry name" value="Cyt_P450_sf"/>
</dbReference>
<keyword evidence="1" id="KW-0472">Membrane</keyword>
<keyword evidence="3" id="KW-1185">Reference proteome</keyword>
<dbReference type="GO" id="GO:0004497">
    <property type="term" value="F:monooxygenase activity"/>
    <property type="evidence" value="ECO:0007669"/>
    <property type="project" value="InterPro"/>
</dbReference>
<dbReference type="Proteomes" id="UP000054549">
    <property type="component" value="Unassembled WGS sequence"/>
</dbReference>
<organism evidence="2 3">
    <name type="scientific">Amanita muscaria (strain Koide BX008)</name>
    <dbReference type="NCBI Taxonomy" id="946122"/>
    <lineage>
        <taxon>Eukaryota</taxon>
        <taxon>Fungi</taxon>
        <taxon>Dikarya</taxon>
        <taxon>Basidiomycota</taxon>
        <taxon>Agaricomycotina</taxon>
        <taxon>Agaricomycetes</taxon>
        <taxon>Agaricomycetidae</taxon>
        <taxon>Agaricales</taxon>
        <taxon>Pluteineae</taxon>
        <taxon>Amanitaceae</taxon>
        <taxon>Amanita</taxon>
    </lineage>
</organism>
<dbReference type="GO" id="GO:0020037">
    <property type="term" value="F:heme binding"/>
    <property type="evidence" value="ECO:0007669"/>
    <property type="project" value="InterPro"/>
</dbReference>
<evidence type="ECO:0000256" key="1">
    <source>
        <dbReference type="SAM" id="Phobius"/>
    </source>
</evidence>
<dbReference type="HOGENOM" id="CLU_1360097_0_0_1"/>
<evidence type="ECO:0008006" key="4">
    <source>
        <dbReference type="Google" id="ProtNLM"/>
    </source>
</evidence>
<keyword evidence="1" id="KW-1133">Transmembrane helix</keyword>
<dbReference type="EMBL" id="KN818573">
    <property type="protein sequence ID" value="KIL55058.1"/>
    <property type="molecule type" value="Genomic_DNA"/>
</dbReference>
<dbReference type="Gene3D" id="1.10.630.10">
    <property type="entry name" value="Cytochrome P450"/>
    <property type="match status" value="1"/>
</dbReference>
<feature type="transmembrane region" description="Helical" evidence="1">
    <location>
        <begin position="20"/>
        <end position="40"/>
    </location>
</feature>
<accession>A0A0C2WG53</accession>
<dbReference type="SUPFAM" id="SSF48264">
    <property type="entry name" value="Cytochrome P450"/>
    <property type="match status" value="1"/>
</dbReference>
<dbReference type="GO" id="GO:0016705">
    <property type="term" value="F:oxidoreductase activity, acting on paired donors, with incorporation or reduction of molecular oxygen"/>
    <property type="evidence" value="ECO:0007669"/>
    <property type="project" value="InterPro"/>
</dbReference>
<protein>
    <recommendedName>
        <fullName evidence="4">Cytochrome P450</fullName>
    </recommendedName>
</protein>
<dbReference type="InParanoid" id="A0A0C2WG53"/>
<gene>
    <name evidence="2" type="ORF">M378DRAFT_182325</name>
</gene>
<dbReference type="GO" id="GO:0005506">
    <property type="term" value="F:iron ion binding"/>
    <property type="evidence" value="ECO:0007669"/>
    <property type="project" value="InterPro"/>
</dbReference>
<dbReference type="Pfam" id="PF00067">
    <property type="entry name" value="p450"/>
    <property type="match status" value="1"/>
</dbReference>
<keyword evidence="1" id="KW-0812">Transmembrane</keyword>
<reference evidence="2 3" key="1">
    <citation type="submission" date="2014-04" db="EMBL/GenBank/DDBJ databases">
        <title>Evolutionary Origins and Diversification of the Mycorrhizal Mutualists.</title>
        <authorList>
            <consortium name="DOE Joint Genome Institute"/>
            <consortium name="Mycorrhizal Genomics Consortium"/>
            <person name="Kohler A."/>
            <person name="Kuo A."/>
            <person name="Nagy L.G."/>
            <person name="Floudas D."/>
            <person name="Copeland A."/>
            <person name="Barry K.W."/>
            <person name="Cichocki N."/>
            <person name="Veneault-Fourrey C."/>
            <person name="LaButti K."/>
            <person name="Lindquist E.A."/>
            <person name="Lipzen A."/>
            <person name="Lundell T."/>
            <person name="Morin E."/>
            <person name="Murat C."/>
            <person name="Riley R."/>
            <person name="Ohm R."/>
            <person name="Sun H."/>
            <person name="Tunlid A."/>
            <person name="Henrissat B."/>
            <person name="Grigoriev I.V."/>
            <person name="Hibbett D.S."/>
            <person name="Martin F."/>
        </authorList>
    </citation>
    <scope>NUCLEOTIDE SEQUENCE [LARGE SCALE GENOMIC DNA]</scope>
    <source>
        <strain evidence="2 3">Koide BX008</strain>
    </source>
</reference>
<evidence type="ECO:0000313" key="3">
    <source>
        <dbReference type="Proteomes" id="UP000054549"/>
    </source>
</evidence>
<evidence type="ECO:0000313" key="2">
    <source>
        <dbReference type="EMBL" id="KIL55058.1"/>
    </source>
</evidence>
<dbReference type="STRING" id="946122.A0A0C2WG53"/>
<sequence length="201" mass="22469">MASTLESVSTFVRELEVRPSHIGLLASIYIAYWLTYRLILWPKYLSPLRRLPTPPGSKPLVGHTLAVLGDKNGRTLREWVNQFGPTLRVLGPLSSDYLIVAKPEHLEKVLGKDAAHDYPKPVFVRKALEIMFGYGLVTVMGDEHRSMRKTMNPAFSMANLSAQTPFHYEAVDGLAGIFNDQIVASPDPSKGTVIQVYDWSM</sequence>
<dbReference type="InterPro" id="IPR001128">
    <property type="entry name" value="Cyt_P450"/>
</dbReference>
<dbReference type="OrthoDB" id="10029320at2759"/>
<proteinExistence type="predicted"/>
<name>A0A0C2WG53_AMAMK</name>
<dbReference type="AlphaFoldDB" id="A0A0C2WG53"/>